<feature type="transmembrane region" description="Helical" evidence="1">
    <location>
        <begin position="205"/>
        <end position="224"/>
    </location>
</feature>
<feature type="transmembrane region" description="Helical" evidence="1">
    <location>
        <begin position="236"/>
        <end position="254"/>
    </location>
</feature>
<feature type="transmembrane region" description="Helical" evidence="1">
    <location>
        <begin position="166"/>
        <end position="185"/>
    </location>
</feature>
<name>A0A7J2TJT8_ARCFL</name>
<dbReference type="AlphaFoldDB" id="A0A7J2TJT8"/>
<comment type="caution">
    <text evidence="2">The sequence shown here is derived from an EMBL/GenBank/DDBJ whole genome shotgun (WGS) entry which is preliminary data.</text>
</comment>
<feature type="transmembrane region" description="Helical" evidence="1">
    <location>
        <begin position="20"/>
        <end position="41"/>
    </location>
</feature>
<protein>
    <submittedName>
        <fullName evidence="2">DUF63 family protein</fullName>
    </submittedName>
</protein>
<dbReference type="InterPro" id="IPR002749">
    <property type="entry name" value="DUF63"/>
</dbReference>
<dbReference type="Pfam" id="PF01889">
    <property type="entry name" value="DUF63"/>
    <property type="match status" value="1"/>
</dbReference>
<accession>A0A7J2TJT8</accession>
<evidence type="ECO:0000313" key="2">
    <source>
        <dbReference type="EMBL" id="HEH35321.1"/>
    </source>
</evidence>
<keyword evidence="1" id="KW-0472">Membrane</keyword>
<dbReference type="EMBL" id="DSLA01000061">
    <property type="protein sequence ID" value="HEH35321.1"/>
    <property type="molecule type" value="Genomic_DNA"/>
</dbReference>
<gene>
    <name evidence="2" type="ORF">ENP88_04065</name>
</gene>
<proteinExistence type="predicted"/>
<evidence type="ECO:0000256" key="1">
    <source>
        <dbReference type="SAM" id="Phobius"/>
    </source>
</evidence>
<keyword evidence="1" id="KW-1133">Transmembrane helix</keyword>
<dbReference type="PANTHER" id="PTHR40700:SF1">
    <property type="entry name" value="DUF63 DOMAIN-CONTAINING PROTEIN"/>
    <property type="match status" value="1"/>
</dbReference>
<feature type="transmembrane region" description="Helical" evidence="1">
    <location>
        <begin position="140"/>
        <end position="159"/>
    </location>
</feature>
<dbReference type="PANTHER" id="PTHR40700">
    <property type="entry name" value="HYPOTHETICAL MEMBRANE PROTEIN, CONSERVED, DUF63 FAMILY"/>
    <property type="match status" value="1"/>
</dbReference>
<sequence length="260" mass="29726">MDLWDFIKRYYIDSIVYKEGYNIVNTITWAVILVLAVYLLYRFLEKRFEIDEKFILATCPYIFLGSFARVVEDAGFLAPPISYLFMSPFIFFLIFFLAFPALMLSRKFGRYYIPYALVGIISSLSVLFILVLNLRILNPLVLPSSISLALLASFAYFAVFKNSRNFSSFSVMFAHMFDGFASFMGIKYHGYVEIHVIPSFIVDNFGAEALPIVKFAVIALILQLIETEKNKNLRNFIKLALLILGLAPALRNAVRITFGV</sequence>
<keyword evidence="1" id="KW-0812">Transmembrane</keyword>
<reference evidence="2" key="1">
    <citation type="journal article" date="2020" name="mSystems">
        <title>Genome- and Community-Level Interaction Insights into Carbon Utilization and Element Cycling Functions of Hydrothermarchaeota in Hydrothermal Sediment.</title>
        <authorList>
            <person name="Zhou Z."/>
            <person name="Liu Y."/>
            <person name="Xu W."/>
            <person name="Pan J."/>
            <person name="Luo Z.H."/>
            <person name="Li M."/>
        </authorList>
    </citation>
    <scope>NUCLEOTIDE SEQUENCE [LARGE SCALE GENOMIC DNA]</scope>
    <source>
        <strain evidence="2">SpSt-26</strain>
    </source>
</reference>
<feature type="transmembrane region" description="Helical" evidence="1">
    <location>
        <begin position="83"/>
        <end position="104"/>
    </location>
</feature>
<feature type="transmembrane region" description="Helical" evidence="1">
    <location>
        <begin position="53"/>
        <end position="71"/>
    </location>
</feature>
<feature type="transmembrane region" description="Helical" evidence="1">
    <location>
        <begin position="111"/>
        <end position="134"/>
    </location>
</feature>
<organism evidence="2">
    <name type="scientific">Archaeoglobus fulgidus</name>
    <dbReference type="NCBI Taxonomy" id="2234"/>
    <lineage>
        <taxon>Archaea</taxon>
        <taxon>Methanobacteriati</taxon>
        <taxon>Methanobacteriota</taxon>
        <taxon>Archaeoglobi</taxon>
        <taxon>Archaeoglobales</taxon>
        <taxon>Archaeoglobaceae</taxon>
        <taxon>Archaeoglobus</taxon>
    </lineage>
</organism>